<organism evidence="2 3">
    <name type="scientific">Aldrovandia affinis</name>
    <dbReference type="NCBI Taxonomy" id="143900"/>
    <lineage>
        <taxon>Eukaryota</taxon>
        <taxon>Metazoa</taxon>
        <taxon>Chordata</taxon>
        <taxon>Craniata</taxon>
        <taxon>Vertebrata</taxon>
        <taxon>Euteleostomi</taxon>
        <taxon>Actinopterygii</taxon>
        <taxon>Neopterygii</taxon>
        <taxon>Teleostei</taxon>
        <taxon>Notacanthiformes</taxon>
        <taxon>Halosauridae</taxon>
        <taxon>Aldrovandia</taxon>
    </lineage>
</organism>
<evidence type="ECO:0000256" key="1">
    <source>
        <dbReference type="SAM" id="MobiDB-lite"/>
    </source>
</evidence>
<proteinExistence type="predicted"/>
<dbReference type="AlphaFoldDB" id="A0AAD7RC44"/>
<reference evidence="2" key="1">
    <citation type="journal article" date="2023" name="Science">
        <title>Genome structures resolve the early diversification of teleost fishes.</title>
        <authorList>
            <person name="Parey E."/>
            <person name="Louis A."/>
            <person name="Montfort J."/>
            <person name="Bouchez O."/>
            <person name="Roques C."/>
            <person name="Iampietro C."/>
            <person name="Lluch J."/>
            <person name="Castinel A."/>
            <person name="Donnadieu C."/>
            <person name="Desvignes T."/>
            <person name="Floi Bucao C."/>
            <person name="Jouanno E."/>
            <person name="Wen M."/>
            <person name="Mejri S."/>
            <person name="Dirks R."/>
            <person name="Jansen H."/>
            <person name="Henkel C."/>
            <person name="Chen W.J."/>
            <person name="Zahm M."/>
            <person name="Cabau C."/>
            <person name="Klopp C."/>
            <person name="Thompson A.W."/>
            <person name="Robinson-Rechavi M."/>
            <person name="Braasch I."/>
            <person name="Lecointre G."/>
            <person name="Bobe J."/>
            <person name="Postlethwait J.H."/>
            <person name="Berthelot C."/>
            <person name="Roest Crollius H."/>
            <person name="Guiguen Y."/>
        </authorList>
    </citation>
    <scope>NUCLEOTIDE SEQUENCE</scope>
    <source>
        <strain evidence="2">NC1722</strain>
    </source>
</reference>
<sequence length="162" mass="17169">MSSCSGSMRSPTACTTPSPGKSGDTGPRFSPRLGPTCGPDSEHTAAIEDPVGEKASHMEGMIFRNPEMCNLLLSEENSLDHNHLRSKLEVDIMLHLQQNHYKNPTRTRSKDCVVSSSPQSTEQPEGGAGEASDSLGAPLPAQADTTRHGSGSTCLPPENLKA</sequence>
<feature type="compositionally biased region" description="Polar residues" evidence="1">
    <location>
        <begin position="1"/>
        <end position="19"/>
    </location>
</feature>
<feature type="compositionally biased region" description="Polar residues" evidence="1">
    <location>
        <begin position="114"/>
        <end position="123"/>
    </location>
</feature>
<protein>
    <submittedName>
        <fullName evidence="2">Uncharacterized protein</fullName>
    </submittedName>
</protein>
<dbReference type="Proteomes" id="UP001221898">
    <property type="component" value="Unassembled WGS sequence"/>
</dbReference>
<gene>
    <name evidence="2" type="ORF">AAFF_G00256150</name>
</gene>
<feature type="region of interest" description="Disordered" evidence="1">
    <location>
        <begin position="100"/>
        <end position="162"/>
    </location>
</feature>
<evidence type="ECO:0000313" key="2">
    <source>
        <dbReference type="EMBL" id="KAJ8377551.1"/>
    </source>
</evidence>
<accession>A0AAD7RC44</accession>
<evidence type="ECO:0000313" key="3">
    <source>
        <dbReference type="Proteomes" id="UP001221898"/>
    </source>
</evidence>
<comment type="caution">
    <text evidence="2">The sequence shown here is derived from an EMBL/GenBank/DDBJ whole genome shotgun (WGS) entry which is preliminary data.</text>
</comment>
<keyword evidence="3" id="KW-1185">Reference proteome</keyword>
<feature type="region of interest" description="Disordered" evidence="1">
    <location>
        <begin position="1"/>
        <end position="46"/>
    </location>
</feature>
<name>A0AAD7RC44_9TELE</name>
<dbReference type="EMBL" id="JAINUG010000348">
    <property type="protein sequence ID" value="KAJ8377551.1"/>
    <property type="molecule type" value="Genomic_DNA"/>
</dbReference>